<sequence length="166" mass="19195">MVLVENDSNETLYVKATQHKDLTVQKWIGFEVHACGEERGAHAKQETEWHCVQNNDYTQIAPKTILQFSPVAEDKTIYITIKAPKQVICDSLPLRNKRDVVVKVIGELVFVQNPKKKKQMIYRYNIKPECKREADNNFKAKIEDIEWEYKKMQAENAIGKPIACTS</sequence>
<dbReference type="AlphaFoldDB" id="A0A6J8C2W2"/>
<gene>
    <name evidence="1" type="ORF">MCOR_24554</name>
</gene>
<protein>
    <submittedName>
        <fullName evidence="1">Uncharacterized protein</fullName>
    </submittedName>
</protein>
<accession>A0A6J8C2W2</accession>
<evidence type="ECO:0000313" key="1">
    <source>
        <dbReference type="EMBL" id="CAC5389390.1"/>
    </source>
</evidence>
<dbReference type="Proteomes" id="UP000507470">
    <property type="component" value="Unassembled WGS sequence"/>
</dbReference>
<reference evidence="1 2" key="1">
    <citation type="submission" date="2020-06" db="EMBL/GenBank/DDBJ databases">
        <authorList>
            <person name="Li R."/>
            <person name="Bekaert M."/>
        </authorList>
    </citation>
    <scope>NUCLEOTIDE SEQUENCE [LARGE SCALE GENOMIC DNA]</scope>
    <source>
        <strain evidence="2">wild</strain>
    </source>
</reference>
<organism evidence="1 2">
    <name type="scientific">Mytilus coruscus</name>
    <name type="common">Sea mussel</name>
    <dbReference type="NCBI Taxonomy" id="42192"/>
    <lineage>
        <taxon>Eukaryota</taxon>
        <taxon>Metazoa</taxon>
        <taxon>Spiralia</taxon>
        <taxon>Lophotrochozoa</taxon>
        <taxon>Mollusca</taxon>
        <taxon>Bivalvia</taxon>
        <taxon>Autobranchia</taxon>
        <taxon>Pteriomorphia</taxon>
        <taxon>Mytilida</taxon>
        <taxon>Mytiloidea</taxon>
        <taxon>Mytilidae</taxon>
        <taxon>Mytilinae</taxon>
        <taxon>Mytilus</taxon>
    </lineage>
</organism>
<dbReference type="EMBL" id="CACVKT020004335">
    <property type="protein sequence ID" value="CAC5389390.1"/>
    <property type="molecule type" value="Genomic_DNA"/>
</dbReference>
<name>A0A6J8C2W2_MYTCO</name>
<proteinExistence type="predicted"/>
<evidence type="ECO:0000313" key="2">
    <source>
        <dbReference type="Proteomes" id="UP000507470"/>
    </source>
</evidence>
<dbReference type="Gene3D" id="3.30.530.80">
    <property type="match status" value="1"/>
</dbReference>
<keyword evidence="2" id="KW-1185">Reference proteome</keyword>